<sequence length="86" mass="9608">MNPISEIILGIKTLASGISHLILYPILVLGVSIPAIITQLLYLGIVFWIIWKIVGDMKIWLAIIIFLITISFAGNPTIINNIFQYI</sequence>
<protein>
    <submittedName>
        <fullName evidence="2">Uncharacterized protein</fullName>
    </submittedName>
</protein>
<dbReference type="Proteomes" id="UP000886289">
    <property type="component" value="Unassembled WGS sequence"/>
</dbReference>
<comment type="caution">
    <text evidence="2">The sequence shown here is derived from an EMBL/GenBank/DDBJ whole genome shotgun (WGS) entry which is preliminary data.</text>
</comment>
<dbReference type="AlphaFoldDB" id="A0A7C0Y6D1"/>
<feature type="transmembrane region" description="Helical" evidence="1">
    <location>
        <begin position="57"/>
        <end position="83"/>
    </location>
</feature>
<gene>
    <name evidence="2" type="ORF">ENG63_02470</name>
</gene>
<keyword evidence="1" id="KW-0812">Transmembrane</keyword>
<keyword evidence="1" id="KW-0472">Membrane</keyword>
<feature type="transmembrane region" description="Helical" evidence="1">
    <location>
        <begin position="21"/>
        <end position="51"/>
    </location>
</feature>
<name>A0A7C0Y6D1_DESA2</name>
<reference evidence="2" key="1">
    <citation type="journal article" date="2020" name="mSystems">
        <title>Genome- and Community-Level Interaction Insights into Carbon Utilization and Element Cycling Functions of Hydrothermarchaeota in Hydrothermal Sediment.</title>
        <authorList>
            <person name="Zhou Z."/>
            <person name="Liu Y."/>
            <person name="Xu W."/>
            <person name="Pan J."/>
            <person name="Luo Z.H."/>
            <person name="Li M."/>
        </authorList>
    </citation>
    <scope>NUCLEOTIDE SEQUENCE [LARGE SCALE GENOMIC DNA]</scope>
    <source>
        <strain evidence="2">HyVt-233</strain>
    </source>
</reference>
<evidence type="ECO:0000313" key="2">
    <source>
        <dbReference type="EMBL" id="HDD43710.1"/>
    </source>
</evidence>
<dbReference type="EMBL" id="DRBS01000094">
    <property type="protein sequence ID" value="HDD43710.1"/>
    <property type="molecule type" value="Genomic_DNA"/>
</dbReference>
<evidence type="ECO:0000256" key="1">
    <source>
        <dbReference type="SAM" id="Phobius"/>
    </source>
</evidence>
<organism evidence="2">
    <name type="scientific">Desulfofervidus auxilii</name>
    <dbReference type="NCBI Taxonomy" id="1621989"/>
    <lineage>
        <taxon>Bacteria</taxon>
        <taxon>Pseudomonadati</taxon>
        <taxon>Thermodesulfobacteriota</taxon>
        <taxon>Candidatus Desulfofervidia</taxon>
        <taxon>Candidatus Desulfofervidales</taxon>
        <taxon>Candidatus Desulfofervidaceae</taxon>
        <taxon>Candidatus Desulfofervidus</taxon>
    </lineage>
</organism>
<keyword evidence="1" id="KW-1133">Transmembrane helix</keyword>
<proteinExistence type="predicted"/>
<accession>A0A7C0Y6D1</accession>